<feature type="transmembrane region" description="Helical" evidence="8">
    <location>
        <begin position="70"/>
        <end position="96"/>
    </location>
</feature>
<name>A0A9P0J5S1_9DIPT</name>
<dbReference type="AlphaFoldDB" id="A0A9P0J5S1"/>
<keyword evidence="6 8" id="KW-1133">Transmembrane helix</keyword>
<dbReference type="InterPro" id="IPR001958">
    <property type="entry name" value="Tet-R_TetA/multi-R_MdtG-like"/>
</dbReference>
<keyword evidence="5" id="KW-0532">Neurotransmitter transport</keyword>
<dbReference type="PANTHER" id="PTHR23506">
    <property type="entry name" value="GH10249P"/>
    <property type="match status" value="1"/>
</dbReference>
<dbReference type="Proteomes" id="UP001153620">
    <property type="component" value="Chromosome 3"/>
</dbReference>
<feature type="transmembrane region" description="Helical" evidence="8">
    <location>
        <begin position="249"/>
        <end position="269"/>
    </location>
</feature>
<feature type="transmembrane region" description="Helical" evidence="8">
    <location>
        <begin position="300"/>
        <end position="323"/>
    </location>
</feature>
<keyword evidence="3" id="KW-0813">Transport</keyword>
<evidence type="ECO:0000313" key="10">
    <source>
        <dbReference type="EMBL" id="CAH1728450.1"/>
    </source>
</evidence>
<accession>A0A9P0J5S1</accession>
<evidence type="ECO:0000256" key="2">
    <source>
        <dbReference type="ARBA" id="ARBA00006829"/>
    </source>
</evidence>
<organism evidence="10 11">
    <name type="scientific">Chironomus riparius</name>
    <dbReference type="NCBI Taxonomy" id="315576"/>
    <lineage>
        <taxon>Eukaryota</taxon>
        <taxon>Metazoa</taxon>
        <taxon>Ecdysozoa</taxon>
        <taxon>Arthropoda</taxon>
        <taxon>Hexapoda</taxon>
        <taxon>Insecta</taxon>
        <taxon>Pterygota</taxon>
        <taxon>Neoptera</taxon>
        <taxon>Endopterygota</taxon>
        <taxon>Diptera</taxon>
        <taxon>Nematocera</taxon>
        <taxon>Chironomoidea</taxon>
        <taxon>Chironomidae</taxon>
        <taxon>Chironominae</taxon>
        <taxon>Chironomus</taxon>
    </lineage>
</organism>
<evidence type="ECO:0000256" key="3">
    <source>
        <dbReference type="ARBA" id="ARBA00022448"/>
    </source>
</evidence>
<dbReference type="Gene3D" id="1.20.1250.20">
    <property type="entry name" value="MFS general substrate transporter like domains"/>
    <property type="match status" value="1"/>
</dbReference>
<feature type="domain" description="Major facilitator superfamily (MFS) profile" evidence="9">
    <location>
        <begin position="1"/>
        <end position="410"/>
    </location>
</feature>
<feature type="transmembrane region" description="Helical" evidence="8">
    <location>
        <begin position="209"/>
        <end position="237"/>
    </location>
</feature>
<dbReference type="SUPFAM" id="SSF103473">
    <property type="entry name" value="MFS general substrate transporter"/>
    <property type="match status" value="1"/>
</dbReference>
<keyword evidence="4 8" id="KW-0812">Transmembrane</keyword>
<proteinExistence type="inferred from homology"/>
<dbReference type="FunFam" id="1.20.1250.20:FF:000401">
    <property type="entry name" value="Vesicular amine transporter"/>
    <property type="match status" value="1"/>
</dbReference>
<keyword evidence="7 8" id="KW-0472">Membrane</keyword>
<reference evidence="10" key="1">
    <citation type="submission" date="2022-01" db="EMBL/GenBank/DDBJ databases">
        <authorList>
            <person name="King R."/>
        </authorList>
    </citation>
    <scope>NUCLEOTIDE SEQUENCE</scope>
</reference>
<reference evidence="10" key="2">
    <citation type="submission" date="2022-10" db="EMBL/GenBank/DDBJ databases">
        <authorList>
            <consortium name="ENA_rothamsted_submissions"/>
            <consortium name="culmorum"/>
            <person name="King R."/>
        </authorList>
    </citation>
    <scope>NUCLEOTIDE SEQUENCE</scope>
</reference>
<feature type="transmembrane region" description="Helical" evidence="8">
    <location>
        <begin position="344"/>
        <end position="368"/>
    </location>
</feature>
<evidence type="ECO:0000256" key="1">
    <source>
        <dbReference type="ARBA" id="ARBA00004141"/>
    </source>
</evidence>
<dbReference type="GO" id="GO:0043195">
    <property type="term" value="C:terminal bouton"/>
    <property type="evidence" value="ECO:0007669"/>
    <property type="project" value="TreeGrafter"/>
</dbReference>
<evidence type="ECO:0000259" key="9">
    <source>
        <dbReference type="PROSITE" id="PS50850"/>
    </source>
</evidence>
<feature type="transmembrane region" description="Helical" evidence="8">
    <location>
        <begin position="276"/>
        <end position="294"/>
    </location>
</feature>
<dbReference type="Pfam" id="PF07690">
    <property type="entry name" value="MFS_1"/>
    <property type="match status" value="1"/>
</dbReference>
<evidence type="ECO:0000256" key="4">
    <source>
        <dbReference type="ARBA" id="ARBA00022692"/>
    </source>
</evidence>
<dbReference type="GO" id="GO:0005335">
    <property type="term" value="F:serotonin:sodium:chloride symporter activity"/>
    <property type="evidence" value="ECO:0007669"/>
    <property type="project" value="TreeGrafter"/>
</dbReference>
<evidence type="ECO:0000256" key="5">
    <source>
        <dbReference type="ARBA" id="ARBA00022775"/>
    </source>
</evidence>
<feature type="transmembrane region" description="Helical" evidence="8">
    <location>
        <begin position="157"/>
        <end position="178"/>
    </location>
</feature>
<dbReference type="PRINTS" id="PR01035">
    <property type="entry name" value="TCRTETA"/>
</dbReference>
<evidence type="ECO:0000256" key="7">
    <source>
        <dbReference type="ARBA" id="ARBA00023136"/>
    </source>
</evidence>
<feature type="transmembrane region" description="Helical" evidence="8">
    <location>
        <begin position="380"/>
        <end position="400"/>
    </location>
</feature>
<gene>
    <name evidence="10" type="ORF">CHIRRI_LOCUS10645</name>
</gene>
<dbReference type="InterPro" id="IPR020846">
    <property type="entry name" value="MFS_dom"/>
</dbReference>
<comment type="subcellular location">
    <subcellularLocation>
        <location evidence="1">Membrane</location>
        <topology evidence="1">Multi-pass membrane protein</topology>
    </subcellularLocation>
</comment>
<evidence type="ECO:0000256" key="8">
    <source>
        <dbReference type="SAM" id="Phobius"/>
    </source>
</evidence>
<evidence type="ECO:0000313" key="11">
    <source>
        <dbReference type="Proteomes" id="UP001153620"/>
    </source>
</evidence>
<dbReference type="GO" id="GO:0030672">
    <property type="term" value="C:synaptic vesicle membrane"/>
    <property type="evidence" value="ECO:0007669"/>
    <property type="project" value="TreeGrafter"/>
</dbReference>
<keyword evidence="11" id="KW-1185">Reference proteome</keyword>
<dbReference type="GO" id="GO:0015842">
    <property type="term" value="P:aminergic neurotransmitter loading into synaptic vesicle"/>
    <property type="evidence" value="ECO:0007669"/>
    <property type="project" value="TreeGrafter"/>
</dbReference>
<feature type="transmembrane region" description="Helical" evidence="8">
    <location>
        <begin position="38"/>
        <end position="61"/>
    </location>
</feature>
<comment type="similarity">
    <text evidence="2">Belongs to the major facilitator superfamily. Vesicular transporter family.</text>
</comment>
<dbReference type="PANTHER" id="PTHR23506:SF4">
    <property type="entry name" value="PORTABELLA"/>
    <property type="match status" value="1"/>
</dbReference>
<evidence type="ECO:0000256" key="6">
    <source>
        <dbReference type="ARBA" id="ARBA00022989"/>
    </source>
</evidence>
<dbReference type="PROSITE" id="PS50850">
    <property type="entry name" value="MFS"/>
    <property type="match status" value="1"/>
</dbReference>
<dbReference type="InterPro" id="IPR011701">
    <property type="entry name" value="MFS"/>
</dbReference>
<dbReference type="EMBL" id="OU895879">
    <property type="protein sequence ID" value="CAH1728450.1"/>
    <property type="molecule type" value="Genomic_DNA"/>
</dbReference>
<dbReference type="InterPro" id="IPR036259">
    <property type="entry name" value="MFS_trans_sf"/>
</dbReference>
<dbReference type="InterPro" id="IPR050930">
    <property type="entry name" value="MFS_Vesicular_Transporter"/>
</dbReference>
<feature type="transmembrane region" description="Helical" evidence="8">
    <location>
        <begin position="131"/>
        <end position="151"/>
    </location>
</feature>
<protein>
    <recommendedName>
        <fullName evidence="9">Major facilitator superfamily (MFS) profile domain-containing protein</fullName>
    </recommendedName>
</protein>
<sequence>MLNKHPVAGNTMKNVSKETQQHLVQGHEFNVEMENERVGLLLAIKAFVQLFFNPIVGSVLATRFGYKSTIFFGTISLLMASLFFAMGDSFLILLIARAIEGIGSSCVNVCGMSLIAHLYPEDHQRSKIMGIILGSIALGVLIGYPLGGFLYDFVSESAPFIIICGFLFTDLAFQLTFFDLTRNENEINDEENRVKHGSSQWIQLLSNKLIFCIALAIWMSTSAMAILEPLLPIWLIAHLHPKKWQLGTVFIPDSMGYFLGTNFFGTLSYKVGQIKMSVLAIMIVGISCVIIPEAKSVSSLIVPHFCLGLGIGVLDVSLVPYLARLTDAISQDETNENLDIDTASNYGSVYAIQQTAVSLAYSIVPFLAGEMVQTMGFPTIMRTLGVFNFIYGPILLLVTIRHNLTNVTTKQPDLLLKETNPSNYRRFYDSIE</sequence>